<comment type="similarity">
    <text evidence="1">Belongs to the LysR transcriptional regulatory family.</text>
</comment>
<evidence type="ECO:0000256" key="5">
    <source>
        <dbReference type="ARBA" id="ARBA00023163"/>
    </source>
</evidence>
<keyword evidence="4" id="KW-0010">Activator</keyword>
<accession>A0A927PL27</accession>
<dbReference type="GO" id="GO:0032993">
    <property type="term" value="C:protein-DNA complex"/>
    <property type="evidence" value="ECO:0007669"/>
    <property type="project" value="TreeGrafter"/>
</dbReference>
<name>A0A927PL27_9ACTN</name>
<evidence type="ECO:0000256" key="3">
    <source>
        <dbReference type="ARBA" id="ARBA00023125"/>
    </source>
</evidence>
<keyword evidence="8" id="KW-1185">Reference proteome</keyword>
<organism evidence="7 8">
    <name type="scientific">Lolliginicoccus lacisalsi</name>
    <dbReference type="NCBI Taxonomy" id="2742202"/>
    <lineage>
        <taxon>Bacteria</taxon>
        <taxon>Bacillati</taxon>
        <taxon>Actinomycetota</taxon>
        <taxon>Actinomycetes</taxon>
        <taxon>Mycobacteriales</taxon>
        <taxon>Hoyosellaceae</taxon>
        <taxon>Lolliginicoccus</taxon>
    </lineage>
</organism>
<evidence type="ECO:0000256" key="1">
    <source>
        <dbReference type="ARBA" id="ARBA00009437"/>
    </source>
</evidence>
<proteinExistence type="inferred from homology"/>
<keyword evidence="3" id="KW-0238">DNA-binding</keyword>
<dbReference type="SUPFAM" id="SSF53850">
    <property type="entry name" value="Periplasmic binding protein-like II"/>
    <property type="match status" value="1"/>
</dbReference>
<dbReference type="PANTHER" id="PTHR30346">
    <property type="entry name" value="TRANSCRIPTIONAL DUAL REGULATOR HCAR-RELATED"/>
    <property type="match status" value="1"/>
</dbReference>
<protein>
    <submittedName>
        <fullName evidence="7">LysR family transcriptional regulator</fullName>
    </submittedName>
</protein>
<dbReference type="Pfam" id="PF03466">
    <property type="entry name" value="LysR_substrate"/>
    <property type="match status" value="1"/>
</dbReference>
<dbReference type="PANTHER" id="PTHR30346:SF29">
    <property type="entry name" value="LYSR SUBSTRATE-BINDING"/>
    <property type="match status" value="1"/>
</dbReference>
<sequence length="299" mass="32364">MLDVHRLGLLRELSIRGTIAAVAEALSYSPSSVSQQLSILEREAGVPLLRKTGRLLQLTPAAHLLVEHAGRILEAIEHAESELATASTSVTGTIRLAVFQTALLALMPDALRLLAERHPGLRVEMVQHEPEEALHDTWAREFDLVIAEQYPGHAAAHHPGLDREPLLDDAIELAVPVPAAGVATVAGAQGLPWVMEPHGAASRHWAEQACRQSGFEPDVRYETADLQAHVRLVESGNAVAFLPELVWVHRAAEVRLVPLAGAPRRTIFTATRISAGHHPAVAAVREALRETARSVEAAW</sequence>
<dbReference type="InterPro" id="IPR036390">
    <property type="entry name" value="WH_DNA-bd_sf"/>
</dbReference>
<evidence type="ECO:0000259" key="6">
    <source>
        <dbReference type="PROSITE" id="PS50931"/>
    </source>
</evidence>
<dbReference type="EMBL" id="JACYWE010000001">
    <property type="protein sequence ID" value="MBD8504996.1"/>
    <property type="molecule type" value="Genomic_DNA"/>
</dbReference>
<keyword evidence="5" id="KW-0804">Transcription</keyword>
<dbReference type="PROSITE" id="PS50931">
    <property type="entry name" value="HTH_LYSR"/>
    <property type="match status" value="1"/>
</dbReference>
<evidence type="ECO:0000313" key="7">
    <source>
        <dbReference type="EMBL" id="MBD8504996.1"/>
    </source>
</evidence>
<evidence type="ECO:0000256" key="4">
    <source>
        <dbReference type="ARBA" id="ARBA00023159"/>
    </source>
</evidence>
<feature type="domain" description="HTH lysR-type" evidence="6">
    <location>
        <begin position="2"/>
        <end position="59"/>
    </location>
</feature>
<dbReference type="SUPFAM" id="SSF46785">
    <property type="entry name" value="Winged helix' DNA-binding domain"/>
    <property type="match status" value="1"/>
</dbReference>
<dbReference type="GO" id="GO:0003700">
    <property type="term" value="F:DNA-binding transcription factor activity"/>
    <property type="evidence" value="ECO:0007669"/>
    <property type="project" value="InterPro"/>
</dbReference>
<dbReference type="Pfam" id="PF00126">
    <property type="entry name" value="HTH_1"/>
    <property type="match status" value="1"/>
</dbReference>
<dbReference type="AlphaFoldDB" id="A0A927PL27"/>
<dbReference type="Proteomes" id="UP000642993">
    <property type="component" value="Unassembled WGS sequence"/>
</dbReference>
<dbReference type="InterPro" id="IPR005119">
    <property type="entry name" value="LysR_subst-bd"/>
</dbReference>
<dbReference type="Gene3D" id="1.10.10.10">
    <property type="entry name" value="Winged helix-like DNA-binding domain superfamily/Winged helix DNA-binding domain"/>
    <property type="match status" value="1"/>
</dbReference>
<dbReference type="Gene3D" id="3.40.190.10">
    <property type="entry name" value="Periplasmic binding protein-like II"/>
    <property type="match status" value="2"/>
</dbReference>
<gene>
    <name evidence="7" type="ORF">HT102_00645</name>
</gene>
<dbReference type="InterPro" id="IPR036388">
    <property type="entry name" value="WH-like_DNA-bd_sf"/>
</dbReference>
<evidence type="ECO:0000313" key="8">
    <source>
        <dbReference type="Proteomes" id="UP000642993"/>
    </source>
</evidence>
<reference evidence="7" key="1">
    <citation type="submission" date="2020-09" db="EMBL/GenBank/DDBJ databases">
        <title>Hoyosella lacisalsi sp. nov., a halotolerant actinobacterium isolated from soil of Lake Gudzhirganskoe.</title>
        <authorList>
            <person name="Yang Q."/>
            <person name="Guo P.Y."/>
            <person name="Liu S.W."/>
            <person name="Li F.N."/>
            <person name="Sun C.H."/>
        </authorList>
    </citation>
    <scope>NUCLEOTIDE SEQUENCE</scope>
    <source>
        <strain evidence="7">G463</strain>
    </source>
</reference>
<dbReference type="InterPro" id="IPR000847">
    <property type="entry name" value="LysR_HTH_N"/>
</dbReference>
<dbReference type="RefSeq" id="WP_192037489.1">
    <property type="nucleotide sequence ID" value="NZ_JACYWE010000001.1"/>
</dbReference>
<comment type="caution">
    <text evidence="7">The sequence shown here is derived from an EMBL/GenBank/DDBJ whole genome shotgun (WGS) entry which is preliminary data.</text>
</comment>
<keyword evidence="2" id="KW-0805">Transcription regulation</keyword>
<evidence type="ECO:0000256" key="2">
    <source>
        <dbReference type="ARBA" id="ARBA00023015"/>
    </source>
</evidence>
<dbReference type="GO" id="GO:0003677">
    <property type="term" value="F:DNA binding"/>
    <property type="evidence" value="ECO:0007669"/>
    <property type="project" value="UniProtKB-KW"/>
</dbReference>